<protein>
    <submittedName>
        <fullName evidence="1">SusD/RagB family nutrient-binding outer membrane lipoprotein</fullName>
    </submittedName>
</protein>
<gene>
    <name evidence="1" type="ORF">OIU80_03515</name>
</gene>
<dbReference type="SUPFAM" id="SSF48452">
    <property type="entry name" value="TPR-like"/>
    <property type="match status" value="1"/>
</dbReference>
<proteinExistence type="predicted"/>
<organism evidence="1 2">
    <name type="scientific">Flavobacterium frigoritolerans</name>
    <dbReference type="NCBI Taxonomy" id="2987686"/>
    <lineage>
        <taxon>Bacteria</taxon>
        <taxon>Pseudomonadati</taxon>
        <taxon>Bacteroidota</taxon>
        <taxon>Flavobacteriia</taxon>
        <taxon>Flavobacteriales</taxon>
        <taxon>Flavobacteriaceae</taxon>
        <taxon>Flavobacterium</taxon>
    </lineage>
</organism>
<name>A0A9X2YYZ5_9FLAO</name>
<dbReference type="InterPro" id="IPR041662">
    <property type="entry name" value="SusD-like_2"/>
</dbReference>
<keyword evidence="1" id="KW-0449">Lipoprotein</keyword>
<dbReference type="InterPro" id="IPR011990">
    <property type="entry name" value="TPR-like_helical_dom_sf"/>
</dbReference>
<dbReference type="Pfam" id="PF12771">
    <property type="entry name" value="SusD-like_2"/>
    <property type="match status" value="1"/>
</dbReference>
<dbReference type="AlphaFoldDB" id="A0A9X2YYZ5"/>
<dbReference type="Gene3D" id="1.25.40.390">
    <property type="match status" value="1"/>
</dbReference>
<keyword evidence="2" id="KW-1185">Reference proteome</keyword>
<evidence type="ECO:0000313" key="1">
    <source>
        <dbReference type="EMBL" id="MCV9931339.1"/>
    </source>
</evidence>
<sequence>MKKLKHPILFAFLALCFNSCDNVESLNEDTKAYVTPIPEALMSSAQEQYAIFLNNASSNRNNFRLYAQQWTAIAYPDESRYEMAARSLGNANWVLLYRDVLKDLVDSKNRISATSAAGTEAIAIKQNKIAIIEIQIVQVYQTLVDLYGNVPYFEALDPSNFMPKYDDGLTIYKDLGTRITKAISQLDTSNKSFGTADLIFNGDVESWKKYGNSIQIRLGMQLSDVDPATAKTLVETAYSSGAMTSNADNAIFRYTSAKPHFNPNFEDFNSRADFAISSLFVDALTTLNDPRRDFYFNPATKKGGVYVGAPYGFKADIATVSLFNPLLKEVDYIGDLFDYAETSFLLADAANRGWAVGSSASTHYTNGITASMDFWGVASSDISTYLAQPNVAFPTAIGSNPKERIAYQMWIAYYNRGFESWTAYRRLDFPKLVAPSTAVPEAEGKVPVRMIYSHLAPSTNGANYAAASAAIGGDKMTTKLFWDKF</sequence>
<dbReference type="RefSeq" id="WP_264285674.1">
    <property type="nucleotide sequence ID" value="NZ_JAOZEV010000002.1"/>
</dbReference>
<comment type="caution">
    <text evidence="1">The sequence shown here is derived from an EMBL/GenBank/DDBJ whole genome shotgun (WGS) entry which is preliminary data.</text>
</comment>
<evidence type="ECO:0000313" key="2">
    <source>
        <dbReference type="Proteomes" id="UP001151133"/>
    </source>
</evidence>
<accession>A0A9X2YYZ5</accession>
<reference evidence="1" key="1">
    <citation type="submission" date="2022-10" db="EMBL/GenBank/DDBJ databases">
        <title>Two novel species of Flavobacterium.</title>
        <authorList>
            <person name="Liu Q."/>
            <person name="Xin Y.-H."/>
        </authorList>
    </citation>
    <scope>NUCLEOTIDE SEQUENCE</scope>
    <source>
        <strain evidence="1">LS1R47</strain>
    </source>
</reference>
<dbReference type="EMBL" id="JAOZEV010000002">
    <property type="protein sequence ID" value="MCV9931339.1"/>
    <property type="molecule type" value="Genomic_DNA"/>
</dbReference>
<dbReference type="Proteomes" id="UP001151133">
    <property type="component" value="Unassembled WGS sequence"/>
</dbReference>